<dbReference type="EMBL" id="CM010723">
    <property type="protein sequence ID" value="RZC75827.1"/>
    <property type="molecule type" value="Genomic_DNA"/>
</dbReference>
<gene>
    <name evidence="2" type="ORF">C5167_000065</name>
</gene>
<evidence type="ECO:0000313" key="2">
    <source>
        <dbReference type="EMBL" id="RZC75827.1"/>
    </source>
</evidence>
<accession>A0A4Y7KSP3</accession>
<sequence>MGIIKALWDEIIRSDNKEMYKEELRRQKQGRLGRRYLRQTAQRLGVIKPLEIKPDSRLAKGNIKTKSQALATQRENYKKR</sequence>
<dbReference type="Proteomes" id="UP000316621">
    <property type="component" value="Chromosome 9"/>
</dbReference>
<feature type="compositionally biased region" description="Polar residues" evidence="1">
    <location>
        <begin position="64"/>
        <end position="74"/>
    </location>
</feature>
<reference evidence="2 3" key="1">
    <citation type="journal article" date="2018" name="Science">
        <title>The opium poppy genome and morphinan production.</title>
        <authorList>
            <person name="Guo L."/>
            <person name="Winzer T."/>
            <person name="Yang X."/>
            <person name="Li Y."/>
            <person name="Ning Z."/>
            <person name="He Z."/>
            <person name="Teodor R."/>
            <person name="Lu Y."/>
            <person name="Bowser T.A."/>
            <person name="Graham I.A."/>
            <person name="Ye K."/>
        </authorList>
    </citation>
    <scope>NUCLEOTIDE SEQUENCE [LARGE SCALE GENOMIC DNA]</scope>
    <source>
        <strain evidence="3">cv. HN1</strain>
        <tissue evidence="2">Leaves</tissue>
    </source>
</reference>
<dbReference type="Gramene" id="RZC75827">
    <property type="protein sequence ID" value="RZC75827"/>
    <property type="gene ID" value="C5167_000065"/>
</dbReference>
<feature type="region of interest" description="Disordered" evidence="1">
    <location>
        <begin position="58"/>
        <end position="80"/>
    </location>
</feature>
<name>A0A4Y7KSP3_PAPSO</name>
<protein>
    <submittedName>
        <fullName evidence="2">Uncharacterized protein</fullName>
    </submittedName>
</protein>
<organism evidence="2 3">
    <name type="scientific">Papaver somniferum</name>
    <name type="common">Opium poppy</name>
    <dbReference type="NCBI Taxonomy" id="3469"/>
    <lineage>
        <taxon>Eukaryota</taxon>
        <taxon>Viridiplantae</taxon>
        <taxon>Streptophyta</taxon>
        <taxon>Embryophyta</taxon>
        <taxon>Tracheophyta</taxon>
        <taxon>Spermatophyta</taxon>
        <taxon>Magnoliopsida</taxon>
        <taxon>Ranunculales</taxon>
        <taxon>Papaveraceae</taxon>
        <taxon>Papaveroideae</taxon>
        <taxon>Papaver</taxon>
    </lineage>
</organism>
<evidence type="ECO:0000256" key="1">
    <source>
        <dbReference type="SAM" id="MobiDB-lite"/>
    </source>
</evidence>
<proteinExistence type="predicted"/>
<evidence type="ECO:0000313" key="3">
    <source>
        <dbReference type="Proteomes" id="UP000316621"/>
    </source>
</evidence>
<keyword evidence="3" id="KW-1185">Reference proteome</keyword>
<dbReference type="AlphaFoldDB" id="A0A4Y7KSP3"/>